<comment type="caution">
    <text evidence="2">The sequence shown here is derived from an EMBL/GenBank/DDBJ whole genome shotgun (WGS) entry which is preliminary data.</text>
</comment>
<dbReference type="PROSITE" id="PS50206">
    <property type="entry name" value="RHODANESE_3"/>
    <property type="match status" value="1"/>
</dbReference>
<dbReference type="SMART" id="SM00450">
    <property type="entry name" value="RHOD"/>
    <property type="match status" value="1"/>
</dbReference>
<gene>
    <name evidence="2" type="ORF">FVP77_04555</name>
</gene>
<reference evidence="2 3" key="1">
    <citation type="submission" date="2019-08" db="EMBL/GenBank/DDBJ databases">
        <authorList>
            <person name="Dong K."/>
        </authorList>
    </citation>
    <scope>NUCLEOTIDE SEQUENCE [LARGE SCALE GENOMIC DNA]</scope>
    <source>
        <strain evidence="2 3">JCM14558</strain>
    </source>
</reference>
<dbReference type="InterPro" id="IPR036873">
    <property type="entry name" value="Rhodanese-like_dom_sf"/>
</dbReference>
<dbReference type="EMBL" id="VRSV01000001">
    <property type="protein sequence ID" value="TXK12734.1"/>
    <property type="molecule type" value="Genomic_DNA"/>
</dbReference>
<dbReference type="InterPro" id="IPR050229">
    <property type="entry name" value="GlpE_sulfurtransferase"/>
</dbReference>
<dbReference type="PANTHER" id="PTHR43031:SF1">
    <property type="entry name" value="PYRIDINE NUCLEOTIDE-DISULPHIDE OXIDOREDUCTASE"/>
    <property type="match status" value="1"/>
</dbReference>
<keyword evidence="3" id="KW-1185">Reference proteome</keyword>
<dbReference type="AlphaFoldDB" id="A0A5C8I3X5"/>
<evidence type="ECO:0000313" key="2">
    <source>
        <dbReference type="EMBL" id="TXK12734.1"/>
    </source>
</evidence>
<sequence length="149" mass="16446">MTNPDYFAARLAHETDPADVYAEQRAGREFVLVDVRNDEAWRQGRISGALHLPHGEISSRALDEFDLAIPVVVYCWSPGCNGGVRGALAFARLGFTVKEMIGGYEYWAREGQPTENDDGPLPRTFDPLVTVLRRAAERHAQAVSTSSAK</sequence>
<dbReference type="RefSeq" id="WP_147893443.1">
    <property type="nucleotide sequence ID" value="NZ_BAAANR010000001.1"/>
</dbReference>
<dbReference type="InterPro" id="IPR001763">
    <property type="entry name" value="Rhodanese-like_dom"/>
</dbReference>
<keyword evidence="2" id="KW-0808">Transferase</keyword>
<accession>A0A5C8I3X5</accession>
<evidence type="ECO:0000313" key="3">
    <source>
        <dbReference type="Proteomes" id="UP000321034"/>
    </source>
</evidence>
<protein>
    <submittedName>
        <fullName evidence="2">Sulfurtransferase</fullName>
    </submittedName>
</protein>
<dbReference type="Proteomes" id="UP000321034">
    <property type="component" value="Unassembled WGS sequence"/>
</dbReference>
<name>A0A5C8I3X5_9MICO</name>
<evidence type="ECO:0000259" key="1">
    <source>
        <dbReference type="PROSITE" id="PS50206"/>
    </source>
</evidence>
<dbReference type="SUPFAM" id="SSF52821">
    <property type="entry name" value="Rhodanese/Cell cycle control phosphatase"/>
    <property type="match status" value="1"/>
</dbReference>
<proteinExistence type="predicted"/>
<dbReference type="OrthoDB" id="9802991at2"/>
<feature type="domain" description="Rhodanese" evidence="1">
    <location>
        <begin position="26"/>
        <end position="116"/>
    </location>
</feature>
<dbReference type="Gene3D" id="3.40.250.10">
    <property type="entry name" value="Rhodanese-like domain"/>
    <property type="match status" value="1"/>
</dbReference>
<dbReference type="PANTHER" id="PTHR43031">
    <property type="entry name" value="FAD-DEPENDENT OXIDOREDUCTASE"/>
    <property type="match status" value="1"/>
</dbReference>
<organism evidence="2 3">
    <name type="scientific">Microbacterium hatanonis</name>
    <dbReference type="NCBI Taxonomy" id="404366"/>
    <lineage>
        <taxon>Bacteria</taxon>
        <taxon>Bacillati</taxon>
        <taxon>Actinomycetota</taxon>
        <taxon>Actinomycetes</taxon>
        <taxon>Micrococcales</taxon>
        <taxon>Microbacteriaceae</taxon>
        <taxon>Microbacterium</taxon>
    </lineage>
</organism>
<dbReference type="Pfam" id="PF00581">
    <property type="entry name" value="Rhodanese"/>
    <property type="match status" value="1"/>
</dbReference>
<dbReference type="GO" id="GO:0016740">
    <property type="term" value="F:transferase activity"/>
    <property type="evidence" value="ECO:0007669"/>
    <property type="project" value="UniProtKB-KW"/>
</dbReference>